<dbReference type="STRING" id="1122213.GCA_000423365_01666"/>
<keyword evidence="3" id="KW-1185">Reference proteome</keyword>
<accession>A0A2R4MC96</accession>
<keyword evidence="1" id="KW-0472">Membrane</keyword>
<dbReference type="RefSeq" id="WP_027834689.1">
    <property type="nucleotide sequence ID" value="NZ_CP021330.1"/>
</dbReference>
<organism evidence="2 3">
    <name type="scientific">Maritalea myrionectae</name>
    <dbReference type="NCBI Taxonomy" id="454601"/>
    <lineage>
        <taxon>Bacteria</taxon>
        <taxon>Pseudomonadati</taxon>
        <taxon>Pseudomonadota</taxon>
        <taxon>Alphaproteobacteria</taxon>
        <taxon>Hyphomicrobiales</taxon>
        <taxon>Devosiaceae</taxon>
        <taxon>Maritalea</taxon>
    </lineage>
</organism>
<name>A0A2R4MC96_9HYPH</name>
<keyword evidence="1" id="KW-1133">Transmembrane helix</keyword>
<dbReference type="Proteomes" id="UP000258927">
    <property type="component" value="Chromosome"/>
</dbReference>
<feature type="transmembrane region" description="Helical" evidence="1">
    <location>
        <begin position="20"/>
        <end position="39"/>
    </location>
</feature>
<evidence type="ECO:0000313" key="3">
    <source>
        <dbReference type="Proteomes" id="UP000258927"/>
    </source>
</evidence>
<proteinExistence type="predicted"/>
<keyword evidence="1" id="KW-0812">Transmembrane</keyword>
<gene>
    <name evidence="2" type="ORF">MXMO3_01130</name>
</gene>
<protein>
    <submittedName>
        <fullName evidence="2">Uncharacterized protein</fullName>
    </submittedName>
</protein>
<dbReference type="KEGG" id="mmyr:MXMO3_01130"/>
<evidence type="ECO:0000313" key="2">
    <source>
        <dbReference type="EMBL" id="AVX03661.1"/>
    </source>
</evidence>
<dbReference type="AlphaFoldDB" id="A0A2R4MC96"/>
<dbReference type="EMBL" id="CP021330">
    <property type="protein sequence ID" value="AVX03661.1"/>
    <property type="molecule type" value="Genomic_DNA"/>
</dbReference>
<reference evidence="2 3" key="1">
    <citation type="submission" date="2017-05" db="EMBL/GenBank/DDBJ databases">
        <title>Genome Analysis of Maritalea myrionectae HL2708#5.</title>
        <authorList>
            <consortium name="Cotde Inc.-PKNU"/>
            <person name="Jang D."/>
            <person name="Oh H.-M."/>
        </authorList>
    </citation>
    <scope>NUCLEOTIDE SEQUENCE [LARGE SCALE GENOMIC DNA]</scope>
    <source>
        <strain evidence="2 3">HL2708#5</strain>
    </source>
</reference>
<sequence length="63" mass="6898">MSNESEKETIVVSNSSNPLGWFVAIILAAALIFVGYLAYNGYFSNQESVSVELQIPEELTPSE</sequence>
<evidence type="ECO:0000256" key="1">
    <source>
        <dbReference type="SAM" id="Phobius"/>
    </source>
</evidence>